<evidence type="ECO:0000313" key="4">
    <source>
        <dbReference type="Proteomes" id="UP000644610"/>
    </source>
</evidence>
<proteinExistence type="predicted"/>
<dbReference type="Proteomes" id="UP000644610">
    <property type="component" value="Unassembled WGS sequence"/>
</dbReference>
<organism evidence="3 4">
    <name type="scientific">Planotetraspora silvatica</name>
    <dbReference type="NCBI Taxonomy" id="234614"/>
    <lineage>
        <taxon>Bacteria</taxon>
        <taxon>Bacillati</taxon>
        <taxon>Actinomycetota</taxon>
        <taxon>Actinomycetes</taxon>
        <taxon>Streptosporangiales</taxon>
        <taxon>Streptosporangiaceae</taxon>
        <taxon>Planotetraspora</taxon>
    </lineage>
</organism>
<name>A0A8J3US24_9ACTN</name>
<evidence type="ECO:0000256" key="1">
    <source>
        <dbReference type="SAM" id="MobiDB-lite"/>
    </source>
</evidence>
<gene>
    <name evidence="3" type="ORF">Psi02_66910</name>
</gene>
<comment type="caution">
    <text evidence="3">The sequence shown here is derived from an EMBL/GenBank/DDBJ whole genome shotgun (WGS) entry which is preliminary data.</text>
</comment>
<keyword evidence="4" id="KW-1185">Reference proteome</keyword>
<evidence type="ECO:0000313" key="3">
    <source>
        <dbReference type="EMBL" id="GII50267.1"/>
    </source>
</evidence>
<dbReference type="EMBL" id="BOOQ01000050">
    <property type="protein sequence ID" value="GII50267.1"/>
    <property type="molecule type" value="Genomic_DNA"/>
</dbReference>
<reference evidence="3" key="1">
    <citation type="submission" date="2021-01" db="EMBL/GenBank/DDBJ databases">
        <title>Whole genome shotgun sequence of Planotetraspora silvatica NBRC 100141.</title>
        <authorList>
            <person name="Komaki H."/>
            <person name="Tamura T."/>
        </authorList>
    </citation>
    <scope>NUCLEOTIDE SEQUENCE</scope>
    <source>
        <strain evidence="3">NBRC 100141</strain>
    </source>
</reference>
<keyword evidence="2" id="KW-0732">Signal</keyword>
<feature type="chain" id="PRO_5038559877" evidence="2">
    <location>
        <begin position="24"/>
        <end position="163"/>
    </location>
</feature>
<feature type="region of interest" description="Disordered" evidence="1">
    <location>
        <begin position="22"/>
        <end position="63"/>
    </location>
</feature>
<sequence length="163" mass="17082">MLRLSPLVLVSCALLTACSPSTASGPADRASHSASRPSASTATSSPSPEAAAEPDLVTLLTGPPAATKSPLYAAPRAKADCRLPAITPGSRPAMQKYMASVSTCLDDLWSREFKATRIAYTPPERKFIQRQMNDPECGAVPPRGADGYYCGATNSPRSGTRTL</sequence>
<feature type="compositionally biased region" description="Low complexity" evidence="1">
    <location>
        <begin position="26"/>
        <end position="55"/>
    </location>
</feature>
<evidence type="ECO:0000256" key="2">
    <source>
        <dbReference type="SAM" id="SignalP"/>
    </source>
</evidence>
<accession>A0A8J3US24</accession>
<dbReference type="AlphaFoldDB" id="A0A8J3US24"/>
<feature type="signal peptide" evidence="2">
    <location>
        <begin position="1"/>
        <end position="23"/>
    </location>
</feature>
<dbReference type="PROSITE" id="PS51257">
    <property type="entry name" value="PROKAR_LIPOPROTEIN"/>
    <property type="match status" value="1"/>
</dbReference>
<protein>
    <submittedName>
        <fullName evidence="3">Uncharacterized protein</fullName>
    </submittedName>
</protein>